<name>A0A7J7JC99_BUGNE</name>
<keyword evidence="2" id="KW-1185">Reference proteome</keyword>
<dbReference type="AlphaFoldDB" id="A0A7J7JC99"/>
<evidence type="ECO:0000313" key="2">
    <source>
        <dbReference type="Proteomes" id="UP000593567"/>
    </source>
</evidence>
<dbReference type="EMBL" id="VXIV02002699">
    <property type="protein sequence ID" value="KAF6023553.1"/>
    <property type="molecule type" value="Genomic_DNA"/>
</dbReference>
<organism evidence="1 2">
    <name type="scientific">Bugula neritina</name>
    <name type="common">Brown bryozoan</name>
    <name type="synonym">Sertularia neritina</name>
    <dbReference type="NCBI Taxonomy" id="10212"/>
    <lineage>
        <taxon>Eukaryota</taxon>
        <taxon>Metazoa</taxon>
        <taxon>Spiralia</taxon>
        <taxon>Lophotrochozoa</taxon>
        <taxon>Bryozoa</taxon>
        <taxon>Gymnolaemata</taxon>
        <taxon>Cheilostomatida</taxon>
        <taxon>Flustrina</taxon>
        <taxon>Buguloidea</taxon>
        <taxon>Bugulidae</taxon>
        <taxon>Bugula</taxon>
    </lineage>
</organism>
<reference evidence="1" key="1">
    <citation type="submission" date="2020-06" db="EMBL/GenBank/DDBJ databases">
        <title>Draft genome of Bugula neritina, a colonial animal packing powerful symbionts and potential medicines.</title>
        <authorList>
            <person name="Rayko M."/>
        </authorList>
    </citation>
    <scope>NUCLEOTIDE SEQUENCE [LARGE SCALE GENOMIC DNA]</scope>
    <source>
        <strain evidence="1">Kwan_BN1</strain>
    </source>
</reference>
<protein>
    <submittedName>
        <fullName evidence="1">Uncharacterized protein</fullName>
    </submittedName>
</protein>
<evidence type="ECO:0000313" key="1">
    <source>
        <dbReference type="EMBL" id="KAF6023553.1"/>
    </source>
</evidence>
<gene>
    <name evidence="1" type="ORF">EB796_018150</name>
</gene>
<accession>A0A7J7JC99</accession>
<sequence>MVVLLMVIDGGAEKVKDTENLIEDITDKLDVAIKDSVKNIKISPDAQEALDEFGIELGVVDGDQPTQQKGSSAKPPTVVTNCITNHLSSHLPLLHYGFTDCWSCSILLVATHLSTVM</sequence>
<dbReference type="Proteomes" id="UP000593567">
    <property type="component" value="Unassembled WGS sequence"/>
</dbReference>
<comment type="caution">
    <text evidence="1">The sequence shown here is derived from an EMBL/GenBank/DDBJ whole genome shotgun (WGS) entry which is preliminary data.</text>
</comment>
<proteinExistence type="predicted"/>